<dbReference type="InterPro" id="IPR047659">
    <property type="entry name" value="T7SS_assoc"/>
</dbReference>
<comment type="caution">
    <text evidence="1">The sequence shown here is derived from an EMBL/GenBank/DDBJ whole genome shotgun (WGS) entry which is preliminary data.</text>
</comment>
<sequence length="205" mass="21951">MPDTGESRFYLLMDPGWAPSAAETEPPVEAIMGLWPTAEDGGLGRFRPNPGYAPTDPDAPADPLDGLFRMLTARRAEPDQLRLLLHDSELEVALGRGGGPLVVRSPDDVPCLLVATSPHYRLGSEQIGSWWRTGVDGLADLIPEGTDVLFNPGSPGSLRLVAGFVRSAREPSAEQRASARAGLPTAAGEQLRLLAWPIDPAEEPR</sequence>
<gene>
    <name evidence="1" type="ORF">GCM10020366_52380</name>
</gene>
<name>A0ABP6RXQ2_9PSEU</name>
<organism evidence="1 2">
    <name type="scientific">Saccharopolyspora gregorii</name>
    <dbReference type="NCBI Taxonomy" id="33914"/>
    <lineage>
        <taxon>Bacteria</taxon>
        <taxon>Bacillati</taxon>
        <taxon>Actinomycetota</taxon>
        <taxon>Actinomycetes</taxon>
        <taxon>Pseudonocardiales</taxon>
        <taxon>Pseudonocardiaceae</taxon>
        <taxon>Saccharopolyspora</taxon>
    </lineage>
</organism>
<dbReference type="NCBIfam" id="NF033532">
    <property type="entry name" value="lone7para_assoc"/>
    <property type="match status" value="1"/>
</dbReference>
<evidence type="ECO:0000313" key="1">
    <source>
        <dbReference type="EMBL" id="GAA3362837.1"/>
    </source>
</evidence>
<keyword evidence="2" id="KW-1185">Reference proteome</keyword>
<accession>A0ABP6RXQ2</accession>
<proteinExistence type="predicted"/>
<dbReference type="Proteomes" id="UP001500483">
    <property type="component" value="Unassembled WGS sequence"/>
</dbReference>
<protein>
    <recommendedName>
        <fullName evidence="3">Type VII secretion system-associated protein</fullName>
    </recommendedName>
</protein>
<dbReference type="EMBL" id="BAAAYK010000038">
    <property type="protein sequence ID" value="GAA3362837.1"/>
    <property type="molecule type" value="Genomic_DNA"/>
</dbReference>
<dbReference type="RefSeq" id="WP_344930078.1">
    <property type="nucleotide sequence ID" value="NZ_BAAAYK010000038.1"/>
</dbReference>
<evidence type="ECO:0008006" key="3">
    <source>
        <dbReference type="Google" id="ProtNLM"/>
    </source>
</evidence>
<evidence type="ECO:0000313" key="2">
    <source>
        <dbReference type="Proteomes" id="UP001500483"/>
    </source>
</evidence>
<reference evidence="2" key="1">
    <citation type="journal article" date="2019" name="Int. J. Syst. Evol. Microbiol.">
        <title>The Global Catalogue of Microorganisms (GCM) 10K type strain sequencing project: providing services to taxonomists for standard genome sequencing and annotation.</title>
        <authorList>
            <consortium name="The Broad Institute Genomics Platform"/>
            <consortium name="The Broad Institute Genome Sequencing Center for Infectious Disease"/>
            <person name="Wu L."/>
            <person name="Ma J."/>
        </authorList>
    </citation>
    <scope>NUCLEOTIDE SEQUENCE [LARGE SCALE GENOMIC DNA]</scope>
    <source>
        <strain evidence="2">JCM 9687</strain>
    </source>
</reference>